<organism evidence="2 3">
    <name type="scientific">Coccomyxa subellipsoidea (strain C-169)</name>
    <name type="common">Green microalga</name>
    <dbReference type="NCBI Taxonomy" id="574566"/>
    <lineage>
        <taxon>Eukaryota</taxon>
        <taxon>Viridiplantae</taxon>
        <taxon>Chlorophyta</taxon>
        <taxon>core chlorophytes</taxon>
        <taxon>Trebouxiophyceae</taxon>
        <taxon>Trebouxiophyceae incertae sedis</taxon>
        <taxon>Coccomyxaceae</taxon>
        <taxon>Coccomyxa</taxon>
        <taxon>Coccomyxa subellipsoidea</taxon>
    </lineage>
</organism>
<comment type="caution">
    <text evidence="2">The sequence shown here is derived from an EMBL/GenBank/DDBJ whole genome shotgun (WGS) entry which is preliminary data.</text>
</comment>
<dbReference type="Proteomes" id="UP000007264">
    <property type="component" value="Unassembled WGS sequence"/>
</dbReference>
<keyword evidence="3" id="KW-1185">Reference proteome</keyword>
<gene>
    <name evidence="2" type="ORF">COCSUDRAFT_55035</name>
</gene>
<dbReference type="OrthoDB" id="1924787at2759"/>
<protein>
    <recommendedName>
        <fullName evidence="1">RXYLT1 C-terminal domain-containing protein</fullName>
    </recommendedName>
</protein>
<dbReference type="RefSeq" id="XP_005642649.1">
    <property type="nucleotide sequence ID" value="XM_005642592.1"/>
</dbReference>
<proteinExistence type="predicted"/>
<feature type="domain" description="RXYLT1 C-terminal" evidence="1">
    <location>
        <begin position="33"/>
        <end position="129"/>
    </location>
</feature>
<sequence length="166" mass="19130">MLEALKAHKAAEHILQWGSLQPFGSYAGRPVRSQDSMDNWEYSMLMQKTQFIPLPAGISPEQFRIWEAFEAGCIPILLERHVGVGQVLYPLQYLGFNIIFLDSWEQLPDKLLYLHKEVRKRPRRYTLMQSHNSKLWAQVKGALARHLARAVCNASHWQTVSKSAQS</sequence>
<evidence type="ECO:0000313" key="3">
    <source>
        <dbReference type="Proteomes" id="UP000007264"/>
    </source>
</evidence>
<name>I0YI86_COCSC</name>
<dbReference type="InterPro" id="IPR057538">
    <property type="entry name" value="RXYLT1_C"/>
</dbReference>
<reference evidence="2 3" key="1">
    <citation type="journal article" date="2012" name="Genome Biol.">
        <title>The genome of the polar eukaryotic microalga coccomyxa subellipsoidea reveals traits of cold adaptation.</title>
        <authorList>
            <person name="Blanc G."/>
            <person name="Agarkova I."/>
            <person name="Grimwood J."/>
            <person name="Kuo A."/>
            <person name="Brueggeman A."/>
            <person name="Dunigan D."/>
            <person name="Gurnon J."/>
            <person name="Ladunga I."/>
            <person name="Lindquist E."/>
            <person name="Lucas S."/>
            <person name="Pangilinan J."/>
            <person name="Proschold T."/>
            <person name="Salamov A."/>
            <person name="Schmutz J."/>
            <person name="Weeks D."/>
            <person name="Yamada T."/>
            <person name="Claverie J.M."/>
            <person name="Grigoriev I."/>
            <person name="Van Etten J."/>
            <person name="Lomsadze A."/>
            <person name="Borodovsky M."/>
        </authorList>
    </citation>
    <scope>NUCLEOTIDE SEQUENCE [LARGE SCALE GENOMIC DNA]</scope>
    <source>
        <strain evidence="2 3">C-169</strain>
    </source>
</reference>
<dbReference type="AlphaFoldDB" id="I0YI86"/>
<dbReference type="KEGG" id="csl:COCSUDRAFT_55035"/>
<evidence type="ECO:0000313" key="2">
    <source>
        <dbReference type="EMBL" id="EIE18105.1"/>
    </source>
</evidence>
<dbReference type="GeneID" id="17036061"/>
<dbReference type="Pfam" id="PF24785">
    <property type="entry name" value="RXYLT1_C"/>
    <property type="match status" value="1"/>
</dbReference>
<accession>I0YI86</accession>
<evidence type="ECO:0000259" key="1">
    <source>
        <dbReference type="Pfam" id="PF24785"/>
    </source>
</evidence>
<dbReference type="EMBL" id="AGSI01000027">
    <property type="protein sequence ID" value="EIE18105.1"/>
    <property type="molecule type" value="Genomic_DNA"/>
</dbReference>